<dbReference type="Proteomes" id="UP000736335">
    <property type="component" value="Unassembled WGS sequence"/>
</dbReference>
<keyword evidence="6" id="KW-1185">Reference proteome</keyword>
<proteinExistence type="predicted"/>
<dbReference type="Pfam" id="PF00226">
    <property type="entry name" value="DnaJ"/>
    <property type="match status" value="1"/>
</dbReference>
<comment type="caution">
    <text evidence="5">The sequence shown here is derived from an EMBL/GenBank/DDBJ whole genome shotgun (WGS) entry which is preliminary data.</text>
</comment>
<keyword evidence="3" id="KW-0472">Membrane</keyword>
<evidence type="ECO:0000256" key="3">
    <source>
        <dbReference type="SAM" id="Phobius"/>
    </source>
</evidence>
<feature type="region of interest" description="Disordered" evidence="2">
    <location>
        <begin position="235"/>
        <end position="259"/>
    </location>
</feature>
<evidence type="ECO:0000259" key="4">
    <source>
        <dbReference type="PROSITE" id="PS50076"/>
    </source>
</evidence>
<keyword evidence="1" id="KW-0143">Chaperone</keyword>
<dbReference type="SUPFAM" id="SSF46565">
    <property type="entry name" value="Chaperone J-domain"/>
    <property type="match status" value="1"/>
</dbReference>
<feature type="domain" description="J" evidence="4">
    <location>
        <begin position="50"/>
        <end position="125"/>
    </location>
</feature>
<reference evidence="5" key="1">
    <citation type="journal article" date="2020" name="Nat. Commun.">
        <title>Large-scale genome sequencing of mycorrhizal fungi provides insights into the early evolution of symbiotic traits.</title>
        <authorList>
            <person name="Miyauchi S."/>
            <person name="Kiss E."/>
            <person name="Kuo A."/>
            <person name="Drula E."/>
            <person name="Kohler A."/>
            <person name="Sanchez-Garcia M."/>
            <person name="Morin E."/>
            <person name="Andreopoulos B."/>
            <person name="Barry K.W."/>
            <person name="Bonito G."/>
            <person name="Buee M."/>
            <person name="Carver A."/>
            <person name="Chen C."/>
            <person name="Cichocki N."/>
            <person name="Clum A."/>
            <person name="Culley D."/>
            <person name="Crous P.W."/>
            <person name="Fauchery L."/>
            <person name="Girlanda M."/>
            <person name="Hayes R.D."/>
            <person name="Keri Z."/>
            <person name="LaButti K."/>
            <person name="Lipzen A."/>
            <person name="Lombard V."/>
            <person name="Magnuson J."/>
            <person name="Maillard F."/>
            <person name="Murat C."/>
            <person name="Nolan M."/>
            <person name="Ohm R.A."/>
            <person name="Pangilinan J."/>
            <person name="Pereira M.F."/>
            <person name="Perotto S."/>
            <person name="Peter M."/>
            <person name="Pfister S."/>
            <person name="Riley R."/>
            <person name="Sitrit Y."/>
            <person name="Stielow J.B."/>
            <person name="Szollosi G."/>
            <person name="Zifcakova L."/>
            <person name="Stursova M."/>
            <person name="Spatafora J.W."/>
            <person name="Tedersoo L."/>
            <person name="Vaario L.M."/>
            <person name="Yamada A."/>
            <person name="Yan M."/>
            <person name="Wang P."/>
            <person name="Xu J."/>
            <person name="Bruns T."/>
            <person name="Baldrian P."/>
            <person name="Vilgalys R."/>
            <person name="Dunand C."/>
            <person name="Henrissat B."/>
            <person name="Grigoriev I.V."/>
            <person name="Hibbett D."/>
            <person name="Nagy L.G."/>
            <person name="Martin F.M."/>
        </authorList>
    </citation>
    <scope>NUCLEOTIDE SEQUENCE</scope>
    <source>
        <strain evidence="5">UH-Tt-Lm1</strain>
    </source>
</reference>
<evidence type="ECO:0000256" key="2">
    <source>
        <dbReference type="SAM" id="MobiDB-lite"/>
    </source>
</evidence>
<dbReference type="PANTHER" id="PTHR44145">
    <property type="entry name" value="DNAJ HOMOLOG SUBFAMILY A MEMBER 3, MITOCHONDRIAL"/>
    <property type="match status" value="1"/>
</dbReference>
<accession>A0A9P6HIJ7</accession>
<organism evidence="5 6">
    <name type="scientific">Thelephora terrestris</name>
    <dbReference type="NCBI Taxonomy" id="56493"/>
    <lineage>
        <taxon>Eukaryota</taxon>
        <taxon>Fungi</taxon>
        <taxon>Dikarya</taxon>
        <taxon>Basidiomycota</taxon>
        <taxon>Agaricomycotina</taxon>
        <taxon>Agaricomycetes</taxon>
        <taxon>Thelephorales</taxon>
        <taxon>Thelephoraceae</taxon>
        <taxon>Thelephora</taxon>
    </lineage>
</organism>
<protein>
    <recommendedName>
        <fullName evidence="4">J domain-containing protein</fullName>
    </recommendedName>
</protein>
<dbReference type="SMART" id="SM00271">
    <property type="entry name" value="DnaJ"/>
    <property type="match status" value="1"/>
</dbReference>
<dbReference type="PROSITE" id="PS50076">
    <property type="entry name" value="DNAJ_2"/>
    <property type="match status" value="1"/>
</dbReference>
<dbReference type="InterPro" id="IPR036869">
    <property type="entry name" value="J_dom_sf"/>
</dbReference>
<dbReference type="Gene3D" id="1.10.287.110">
    <property type="entry name" value="DnaJ domain"/>
    <property type="match status" value="1"/>
</dbReference>
<evidence type="ECO:0000256" key="1">
    <source>
        <dbReference type="ARBA" id="ARBA00023186"/>
    </source>
</evidence>
<dbReference type="InterPro" id="IPR051938">
    <property type="entry name" value="Apopto_cytoskel_mod"/>
</dbReference>
<sequence>MLLTCLHPRPLAIPAAVYFPFHAVSSTRRCLATVAPPQHQFSYPSHPRPTPYQIFHLPIGASQKQVKARYYELVRVHHPDSTHSRTSDLSKRTRDQRFSSIKDAYDVLTGKKPGHPSRWSGPEAGKDWEFRSEIERRRHRGTSWGPQAHAYSQSHYGHQYAPPSNGPMTPEDRRRDNILICVAFVSAVISLLPAFVWSPVEYERRHEQASENLARARQEAREFGTQRREEIRERVQEFRRSEEQSRTGFEAEGVKGRDS</sequence>
<dbReference type="CDD" id="cd06257">
    <property type="entry name" value="DnaJ"/>
    <property type="match status" value="1"/>
</dbReference>
<dbReference type="AlphaFoldDB" id="A0A9P6HIJ7"/>
<feature type="transmembrane region" description="Helical" evidence="3">
    <location>
        <begin position="178"/>
        <end position="197"/>
    </location>
</feature>
<dbReference type="PANTHER" id="PTHR44145:SF3">
    <property type="entry name" value="DNAJ HOMOLOG SUBFAMILY A MEMBER 3, MITOCHONDRIAL"/>
    <property type="match status" value="1"/>
</dbReference>
<gene>
    <name evidence="5" type="ORF">BJ322DRAFT_769847</name>
</gene>
<evidence type="ECO:0000313" key="6">
    <source>
        <dbReference type="Proteomes" id="UP000736335"/>
    </source>
</evidence>
<keyword evidence="3" id="KW-1133">Transmembrane helix</keyword>
<dbReference type="PRINTS" id="PR00625">
    <property type="entry name" value="JDOMAIN"/>
</dbReference>
<dbReference type="OrthoDB" id="445556at2759"/>
<dbReference type="InterPro" id="IPR001623">
    <property type="entry name" value="DnaJ_domain"/>
</dbReference>
<feature type="compositionally biased region" description="Basic and acidic residues" evidence="2">
    <location>
        <begin position="235"/>
        <end position="245"/>
    </location>
</feature>
<evidence type="ECO:0000313" key="5">
    <source>
        <dbReference type="EMBL" id="KAF9786138.1"/>
    </source>
</evidence>
<dbReference type="EMBL" id="WIUZ02000006">
    <property type="protein sequence ID" value="KAF9786138.1"/>
    <property type="molecule type" value="Genomic_DNA"/>
</dbReference>
<name>A0A9P6HIJ7_9AGAM</name>
<keyword evidence="3" id="KW-0812">Transmembrane</keyword>
<reference evidence="5" key="2">
    <citation type="submission" date="2020-11" db="EMBL/GenBank/DDBJ databases">
        <authorList>
            <consortium name="DOE Joint Genome Institute"/>
            <person name="Kuo A."/>
            <person name="Miyauchi S."/>
            <person name="Kiss E."/>
            <person name="Drula E."/>
            <person name="Kohler A."/>
            <person name="Sanchez-Garcia M."/>
            <person name="Andreopoulos B."/>
            <person name="Barry K.W."/>
            <person name="Bonito G."/>
            <person name="Buee M."/>
            <person name="Carver A."/>
            <person name="Chen C."/>
            <person name="Cichocki N."/>
            <person name="Clum A."/>
            <person name="Culley D."/>
            <person name="Crous P.W."/>
            <person name="Fauchery L."/>
            <person name="Girlanda M."/>
            <person name="Hayes R."/>
            <person name="Keri Z."/>
            <person name="Labutti K."/>
            <person name="Lipzen A."/>
            <person name="Lombard V."/>
            <person name="Magnuson J."/>
            <person name="Maillard F."/>
            <person name="Morin E."/>
            <person name="Murat C."/>
            <person name="Nolan M."/>
            <person name="Ohm R."/>
            <person name="Pangilinan J."/>
            <person name="Pereira M."/>
            <person name="Perotto S."/>
            <person name="Peter M."/>
            <person name="Riley R."/>
            <person name="Sitrit Y."/>
            <person name="Stielow B."/>
            <person name="Szollosi G."/>
            <person name="Zifcakova L."/>
            <person name="Stursova M."/>
            <person name="Spatafora J.W."/>
            <person name="Tedersoo L."/>
            <person name="Vaario L.-M."/>
            <person name="Yamada A."/>
            <person name="Yan M."/>
            <person name="Wang P."/>
            <person name="Xu J."/>
            <person name="Bruns T."/>
            <person name="Baldrian P."/>
            <person name="Vilgalys R."/>
            <person name="Henrissat B."/>
            <person name="Grigoriev I.V."/>
            <person name="Hibbett D."/>
            <person name="Nagy L.G."/>
            <person name="Martin F.M."/>
        </authorList>
    </citation>
    <scope>NUCLEOTIDE SEQUENCE</scope>
    <source>
        <strain evidence="5">UH-Tt-Lm1</strain>
    </source>
</reference>